<feature type="domain" description="Xylanolytic transcriptional activator regulatory" evidence="7">
    <location>
        <begin position="93"/>
        <end position="334"/>
    </location>
</feature>
<dbReference type="AlphaFoldDB" id="A0AA38XJS9"/>
<dbReference type="InterPro" id="IPR007219">
    <property type="entry name" value="XnlR_reg_dom"/>
</dbReference>
<keyword evidence="5" id="KW-0539">Nucleus</keyword>
<keyword evidence="1" id="KW-0862">Zinc</keyword>
<dbReference type="PANTHER" id="PTHR47171:SF1">
    <property type="entry name" value="ZN(II)2CYS6 TRANSCRIPTION FACTOR (EUROFUNG)"/>
    <property type="match status" value="1"/>
</dbReference>
<gene>
    <name evidence="8" type="ORF">H2200_002494</name>
</gene>
<accession>A0AA38XJS9</accession>
<proteinExistence type="predicted"/>
<evidence type="ECO:0000256" key="2">
    <source>
        <dbReference type="ARBA" id="ARBA00023015"/>
    </source>
</evidence>
<evidence type="ECO:0000313" key="8">
    <source>
        <dbReference type="EMBL" id="KAJ9614358.1"/>
    </source>
</evidence>
<organism evidence="8 9">
    <name type="scientific">Cladophialophora chaetospira</name>
    <dbReference type="NCBI Taxonomy" id="386627"/>
    <lineage>
        <taxon>Eukaryota</taxon>
        <taxon>Fungi</taxon>
        <taxon>Dikarya</taxon>
        <taxon>Ascomycota</taxon>
        <taxon>Pezizomycotina</taxon>
        <taxon>Eurotiomycetes</taxon>
        <taxon>Chaetothyriomycetidae</taxon>
        <taxon>Chaetothyriales</taxon>
        <taxon>Herpotrichiellaceae</taxon>
        <taxon>Cladophialophora</taxon>
    </lineage>
</organism>
<feature type="region of interest" description="Disordered" evidence="6">
    <location>
        <begin position="498"/>
        <end position="525"/>
    </location>
</feature>
<keyword evidence="2" id="KW-0805">Transcription regulation</keyword>
<name>A0AA38XJS9_9EURO</name>
<keyword evidence="4" id="KW-0804">Transcription</keyword>
<evidence type="ECO:0000256" key="1">
    <source>
        <dbReference type="ARBA" id="ARBA00022833"/>
    </source>
</evidence>
<dbReference type="GO" id="GO:0006351">
    <property type="term" value="P:DNA-templated transcription"/>
    <property type="evidence" value="ECO:0007669"/>
    <property type="project" value="InterPro"/>
</dbReference>
<comment type="caution">
    <text evidence="8">The sequence shown here is derived from an EMBL/GenBank/DDBJ whole genome shotgun (WGS) entry which is preliminary data.</text>
</comment>
<dbReference type="GO" id="GO:0008270">
    <property type="term" value="F:zinc ion binding"/>
    <property type="evidence" value="ECO:0007669"/>
    <property type="project" value="InterPro"/>
</dbReference>
<dbReference type="Proteomes" id="UP001172673">
    <property type="component" value="Unassembled WGS sequence"/>
</dbReference>
<evidence type="ECO:0000259" key="7">
    <source>
        <dbReference type="Pfam" id="PF04082"/>
    </source>
</evidence>
<dbReference type="CDD" id="cd12148">
    <property type="entry name" value="fungal_TF_MHR"/>
    <property type="match status" value="1"/>
</dbReference>
<evidence type="ECO:0000256" key="3">
    <source>
        <dbReference type="ARBA" id="ARBA00023125"/>
    </source>
</evidence>
<keyword evidence="3" id="KW-0238">DNA-binding</keyword>
<dbReference type="EMBL" id="JAPDRK010000003">
    <property type="protein sequence ID" value="KAJ9614358.1"/>
    <property type="molecule type" value="Genomic_DNA"/>
</dbReference>
<dbReference type="PANTHER" id="PTHR47171">
    <property type="entry name" value="FARA-RELATED"/>
    <property type="match status" value="1"/>
</dbReference>
<sequence>MAGWGDDHSATTQVDNQTTRKEILEYHDGVNSTTILGELFGNHNPQRFVRISLRDSARAEQGQAEDVEIANMDFLRRRGAFDLPTQAICEKLLQLYFEHVHPYIPVLDRMKFLKGFADGTYSTFLLQCILTSVMPYVPYDLLSMMELPSRSSAQRFFFTKAQLLYDLEVEKSQLCLLQGSMVLTASTFAFVVDKDCRFWLINAVRLATQMGLHRKQIADQLDGPTRKLFKRVFWVLYNRDVLMAIAGRTNVRRLIDHHCDVPEMTEDDWESEDDLGRLKRFISPRSRLQKLYLVQNTKLSRICARFIELFRLPDPTSAKAAGGELEKAIHQWRKELPADLYVEMVENWSHDAVWILVLRAMSYRLECVLYRSLRNLYGAEEESSKHHALQKQQNAMLELSTVLDRIMLQDLVGCCPLSITTAAATVVSMHIEDALRISSPSPKKQASLTHIHRGMAYLRAASEHWESVRGALRMLEEIVDKTGLKLGGVDHRKFDLTSMSPFAPKQSNPSAGRTASGGMPAVNASDTLTDYQSLSRDPGHAWTPSRSHHNVANMDLTYETMMGDEDPERWLNDLLAENVLGMDITQPWGELIDSSLPLA</sequence>
<dbReference type="Pfam" id="PF04082">
    <property type="entry name" value="Fungal_trans"/>
    <property type="match status" value="1"/>
</dbReference>
<evidence type="ECO:0000313" key="9">
    <source>
        <dbReference type="Proteomes" id="UP001172673"/>
    </source>
</evidence>
<evidence type="ECO:0000256" key="4">
    <source>
        <dbReference type="ARBA" id="ARBA00023163"/>
    </source>
</evidence>
<dbReference type="GO" id="GO:0003677">
    <property type="term" value="F:DNA binding"/>
    <property type="evidence" value="ECO:0007669"/>
    <property type="project" value="UniProtKB-KW"/>
</dbReference>
<evidence type="ECO:0000256" key="5">
    <source>
        <dbReference type="ARBA" id="ARBA00023242"/>
    </source>
</evidence>
<dbReference type="InterPro" id="IPR052073">
    <property type="entry name" value="Amide_Lactam_Regulators"/>
</dbReference>
<reference evidence="8" key="1">
    <citation type="submission" date="2022-10" db="EMBL/GenBank/DDBJ databases">
        <title>Culturing micro-colonial fungi from biological soil crusts in the Mojave desert and describing Neophaeococcomyces mojavensis, and introducing the new genera and species Taxawa tesnikishii.</title>
        <authorList>
            <person name="Kurbessoian T."/>
            <person name="Stajich J.E."/>
        </authorList>
    </citation>
    <scope>NUCLEOTIDE SEQUENCE</scope>
    <source>
        <strain evidence="8">TK_41</strain>
    </source>
</reference>
<evidence type="ECO:0000256" key="6">
    <source>
        <dbReference type="SAM" id="MobiDB-lite"/>
    </source>
</evidence>
<protein>
    <recommendedName>
        <fullName evidence="7">Xylanolytic transcriptional activator regulatory domain-containing protein</fullName>
    </recommendedName>
</protein>
<keyword evidence="9" id="KW-1185">Reference proteome</keyword>
<feature type="compositionally biased region" description="Polar residues" evidence="6">
    <location>
        <begin position="498"/>
        <end position="513"/>
    </location>
</feature>